<keyword evidence="2" id="KW-0472">Membrane</keyword>
<feature type="compositionally biased region" description="Low complexity" evidence="1">
    <location>
        <begin position="82"/>
        <end position="108"/>
    </location>
</feature>
<sequence>MFGSVRLVQEVTRSNQETTTNTATPNSVEASMIVEESSNASDLTSEHVEQTSNEPVESTQINEKGNTESKQDIPQEQEQEQQKQQQQQQTYIHPQQPASSAQQTQQQQQQQQQTLPCWSTPTQHIPITFSAITSHSVLSSYKSRDFRNLFAATNATNINSTTSSSSSSPMPTTKSHTRKNSKYTIRHHRTRQSSFNGATNSPGYFSSNSILRKQPPTHLHHHHQHNFLQLQEERQKSKSQKLLCLWPLPTVTRYMILIALFVSTLNCLHILDLSCSAPSFVIYRFDIKNMILSPFLFDWTLPSIALFGWNVLILGLFEESLAHMVGGTKRFIQLLLVLFTTVSLVRVCLGLIFSKATGYAFPSLFFSNTMHECSQGLSPFLFALLVVQSLSIDDKYILIYGQEDSNHKITVRKVTLQFFMCLVNYTNSNILWWSISGLIMGFLSTITLQGLLAYEKREDSAKVKDVSEFITLEHYRRTPLWRLIWSSVKKGIAVIGLTLPVLMAWNSYYTRESMVTSTELNTISQDRYLFTFVFMTAPRRGDPAYLTRTIESYLENWPEYPSPNSPYQRMQAIIYTHFSNHSQYDLAKEHFSNTTKGQRYLKWVREDGNDWNQRMHVSKALDFVTETYQSTYYALMEDDFPVCGAREWHAIENVIYKAGKFVPNHCGVFVGTGGSGLFLKPDLARLASQLLLSYVDMPPDIIIQKCLIGDLPECSSCSNSLVTSKTLLMYHIGYNTSTSADRVYRKDEFQCGWRHPFNGNPSVVTL</sequence>
<accession>S2K8U8</accession>
<feature type="compositionally biased region" description="Polar residues" evidence="1">
    <location>
        <begin position="11"/>
        <end position="29"/>
    </location>
</feature>
<dbReference type="EMBL" id="KE123946">
    <property type="protein sequence ID" value="EPB88715.1"/>
    <property type="molecule type" value="Genomic_DNA"/>
</dbReference>
<dbReference type="eggNOG" id="ENOG502RZAB">
    <property type="taxonomic scope" value="Eukaryota"/>
</dbReference>
<feature type="region of interest" description="Disordered" evidence="1">
    <location>
        <begin position="158"/>
        <end position="182"/>
    </location>
</feature>
<feature type="transmembrane region" description="Helical" evidence="2">
    <location>
        <begin position="430"/>
        <end position="454"/>
    </location>
</feature>
<feature type="transmembrane region" description="Helical" evidence="2">
    <location>
        <begin position="295"/>
        <end position="317"/>
    </location>
</feature>
<proteinExistence type="predicted"/>
<feature type="transmembrane region" description="Helical" evidence="2">
    <location>
        <begin position="491"/>
        <end position="509"/>
    </location>
</feature>
<evidence type="ECO:0000313" key="4">
    <source>
        <dbReference type="Proteomes" id="UP000014254"/>
    </source>
</evidence>
<feature type="transmembrane region" description="Helical" evidence="2">
    <location>
        <begin position="254"/>
        <end position="283"/>
    </location>
</feature>
<keyword evidence="2" id="KW-0812">Transmembrane</keyword>
<keyword evidence="4" id="KW-1185">Reference proteome</keyword>
<evidence type="ECO:0000256" key="2">
    <source>
        <dbReference type="SAM" id="Phobius"/>
    </source>
</evidence>
<feature type="compositionally biased region" description="Low complexity" evidence="1">
    <location>
        <begin position="158"/>
        <end position="168"/>
    </location>
</feature>
<evidence type="ECO:0000313" key="3">
    <source>
        <dbReference type="EMBL" id="EPB88715.1"/>
    </source>
</evidence>
<keyword evidence="2" id="KW-1133">Transmembrane helix</keyword>
<reference evidence="4" key="1">
    <citation type="submission" date="2013-05" db="EMBL/GenBank/DDBJ databases">
        <title>The Genome sequence of Mucor circinelloides f. circinelloides 1006PhL.</title>
        <authorList>
            <consortium name="The Broad Institute Genomics Platform"/>
            <person name="Cuomo C."/>
            <person name="Earl A."/>
            <person name="Findley K."/>
            <person name="Lee S.C."/>
            <person name="Walker B."/>
            <person name="Young S."/>
            <person name="Zeng Q."/>
            <person name="Gargeya S."/>
            <person name="Fitzgerald M."/>
            <person name="Haas B."/>
            <person name="Abouelleil A."/>
            <person name="Allen A.W."/>
            <person name="Alvarado L."/>
            <person name="Arachchi H.M."/>
            <person name="Berlin A.M."/>
            <person name="Chapman S.B."/>
            <person name="Gainer-Dewar J."/>
            <person name="Goldberg J."/>
            <person name="Griggs A."/>
            <person name="Gujja S."/>
            <person name="Hansen M."/>
            <person name="Howarth C."/>
            <person name="Imamovic A."/>
            <person name="Ireland A."/>
            <person name="Larimer J."/>
            <person name="McCowan C."/>
            <person name="Murphy C."/>
            <person name="Pearson M."/>
            <person name="Poon T.W."/>
            <person name="Priest M."/>
            <person name="Roberts A."/>
            <person name="Saif S."/>
            <person name="Shea T."/>
            <person name="Sisk P."/>
            <person name="Sykes S."/>
            <person name="Wortman J."/>
            <person name="Nusbaum C."/>
            <person name="Birren B."/>
        </authorList>
    </citation>
    <scope>NUCLEOTIDE SEQUENCE [LARGE SCALE GENOMIC DNA]</scope>
    <source>
        <strain evidence="4">1006PhL</strain>
    </source>
</reference>
<dbReference type="InParanoid" id="S2K8U8"/>
<dbReference type="STRING" id="1220926.S2K8U8"/>
<dbReference type="VEuPathDB" id="FungiDB:HMPREF1544_04474"/>
<organism evidence="3 4">
    <name type="scientific">Mucor circinelloides f. circinelloides (strain 1006PhL)</name>
    <name type="common">Mucormycosis agent</name>
    <name type="synonym">Calyptromyces circinelloides</name>
    <dbReference type="NCBI Taxonomy" id="1220926"/>
    <lineage>
        <taxon>Eukaryota</taxon>
        <taxon>Fungi</taxon>
        <taxon>Fungi incertae sedis</taxon>
        <taxon>Mucoromycota</taxon>
        <taxon>Mucoromycotina</taxon>
        <taxon>Mucoromycetes</taxon>
        <taxon>Mucorales</taxon>
        <taxon>Mucorineae</taxon>
        <taxon>Mucoraceae</taxon>
        <taxon>Mucor</taxon>
    </lineage>
</organism>
<protein>
    <submittedName>
        <fullName evidence="3">Uncharacterized protein</fullName>
    </submittedName>
</protein>
<dbReference type="Proteomes" id="UP000014254">
    <property type="component" value="Unassembled WGS sequence"/>
</dbReference>
<feature type="region of interest" description="Disordered" evidence="1">
    <location>
        <begin position="1"/>
        <end position="108"/>
    </location>
</feature>
<feature type="transmembrane region" description="Helical" evidence="2">
    <location>
        <begin position="374"/>
        <end position="392"/>
    </location>
</feature>
<name>S2K8U8_MUCC1</name>
<dbReference type="OrthoDB" id="3339358at2759"/>
<gene>
    <name evidence="3" type="ORF">HMPREF1544_04474</name>
</gene>
<feature type="transmembrane region" description="Helical" evidence="2">
    <location>
        <begin position="332"/>
        <end position="353"/>
    </location>
</feature>
<dbReference type="OMA" id="GWNILIL"/>
<evidence type="ECO:0000256" key="1">
    <source>
        <dbReference type="SAM" id="MobiDB-lite"/>
    </source>
</evidence>
<feature type="compositionally biased region" description="Polar residues" evidence="1">
    <location>
        <begin position="50"/>
        <end position="64"/>
    </location>
</feature>
<dbReference type="AlphaFoldDB" id="S2K8U8"/>